<dbReference type="Gene3D" id="3.30.1490.170">
    <property type="entry name" value="Allophycocyanin linker chain (domain)"/>
    <property type="match status" value="1"/>
</dbReference>
<dbReference type="PIRSF" id="PIRSF000083">
    <property type="entry name" value="Allophyco_linker"/>
    <property type="match status" value="1"/>
</dbReference>
<reference evidence="11" key="2">
    <citation type="submission" date="2019-11" db="EMBL/GenBank/DDBJ databases">
        <title>Improved Assembly of Tolypothrix boutellei genome.</title>
        <authorList>
            <person name="Sarangi A.N."/>
            <person name="Mukherjee M."/>
            <person name="Ghosh S."/>
            <person name="Singh D."/>
            <person name="Das A."/>
            <person name="Kant S."/>
            <person name="Prusty A."/>
            <person name="Tripathy S."/>
        </authorList>
    </citation>
    <scope>NUCLEOTIDE SEQUENCE</scope>
    <source>
        <strain evidence="11">VB521301</strain>
    </source>
</reference>
<dbReference type="SMART" id="SM01094">
    <property type="entry name" value="CpcD"/>
    <property type="match status" value="1"/>
</dbReference>
<reference evidence="12" key="1">
    <citation type="journal article" date="2015" name="Genome Announc.">
        <title>Draft Genome Sequence of Tolypothrix boutellei Strain VB521301.</title>
        <authorList>
            <person name="Chandrababunaidu M.M."/>
            <person name="Singh D."/>
            <person name="Sen D."/>
            <person name="Bhan S."/>
            <person name="Das S."/>
            <person name="Gupta A."/>
            <person name="Adhikary S.P."/>
            <person name="Tripathy S."/>
        </authorList>
    </citation>
    <scope>NUCLEOTIDE SEQUENCE</scope>
    <source>
        <strain evidence="12">VB521301</strain>
    </source>
</reference>
<evidence type="ECO:0000313" key="12">
    <source>
        <dbReference type="EMBL" id="KIE08577.1"/>
    </source>
</evidence>
<gene>
    <name evidence="12" type="ORF">DA73_0228945</name>
    <name evidence="11" type="ORF">DA73_0400040160</name>
</gene>
<evidence type="ECO:0000256" key="2">
    <source>
        <dbReference type="ARBA" id="ARBA00019361"/>
    </source>
</evidence>
<name>A0A0C1N232_9CYAN</name>
<organism evidence="12">
    <name type="scientific">Tolypothrix bouteillei VB521301</name>
    <dbReference type="NCBI Taxonomy" id="1479485"/>
    <lineage>
        <taxon>Bacteria</taxon>
        <taxon>Bacillati</taxon>
        <taxon>Cyanobacteriota</taxon>
        <taxon>Cyanophyceae</taxon>
        <taxon>Nostocales</taxon>
        <taxon>Tolypothrichaceae</taxon>
        <taxon>Tolypothrix</taxon>
    </lineage>
</organism>
<evidence type="ECO:0000256" key="7">
    <source>
        <dbReference type="ARBA" id="ARBA00023136"/>
    </source>
</evidence>
<dbReference type="GO" id="GO:0030089">
    <property type="term" value="C:phycobilisome"/>
    <property type="evidence" value="ECO:0007669"/>
    <property type="project" value="UniProtKB-UniRule"/>
</dbReference>
<dbReference type="EMBL" id="JHEG02000058">
    <property type="protein sequence ID" value="KIE08577.1"/>
    <property type="molecule type" value="Genomic_DNA"/>
</dbReference>
<dbReference type="InterPro" id="IPR008213">
    <property type="entry name" value="CpcD-like_dom"/>
</dbReference>
<evidence type="ECO:0000256" key="5">
    <source>
        <dbReference type="ARBA" id="ARBA00022738"/>
    </source>
</evidence>
<dbReference type="AlphaFoldDB" id="A0A0C1N232"/>
<feature type="domain" description="CpcD-like" evidence="10">
    <location>
        <begin position="2"/>
        <end position="57"/>
    </location>
</feature>
<dbReference type="InterPro" id="IPR011064">
    <property type="entry name" value="Allophyco_linker_chain"/>
</dbReference>
<dbReference type="Proteomes" id="UP000029738">
    <property type="component" value="Unassembled WGS sequence"/>
</dbReference>
<keyword evidence="13" id="KW-1185">Reference proteome</keyword>
<dbReference type="PROSITE" id="PS51441">
    <property type="entry name" value="CPCD_LIKE"/>
    <property type="match status" value="1"/>
</dbReference>
<dbReference type="SUPFAM" id="SSF54580">
    <property type="entry name" value="Allophycocyanin linker chain (domain)"/>
    <property type="match status" value="1"/>
</dbReference>
<evidence type="ECO:0000313" key="11">
    <source>
        <dbReference type="EMBL" id="KAF3883919.1"/>
    </source>
</evidence>
<dbReference type="OrthoDB" id="515602at2"/>
<evidence type="ECO:0000256" key="4">
    <source>
        <dbReference type="ARBA" id="ARBA00022549"/>
    </source>
</evidence>
<keyword evidence="5 9" id="KW-0605">Phycobilisome</keyword>
<keyword evidence="6 9" id="KW-0793">Thylakoid</keyword>
<dbReference type="GO" id="GO:0015979">
    <property type="term" value="P:photosynthesis"/>
    <property type="evidence" value="ECO:0007669"/>
    <property type="project" value="UniProtKB-KW"/>
</dbReference>
<protein>
    <recommendedName>
        <fullName evidence="2 9">Phycobilisome 7.8 kDa linker polypeptide, allophycocyanin-associated, core</fullName>
    </recommendedName>
</protein>
<sequence>MSRAFKITACVPSQTRIRTQRELQNTYFTKLVPYENWFREQQRIQKMGGKIVKVELATGKQGTNTGLL</sequence>
<proteinExistence type="inferred from homology"/>
<keyword evidence="3 9" id="KW-0602">Photosynthesis</keyword>
<accession>A0A0C1N232</accession>
<evidence type="ECO:0000256" key="9">
    <source>
        <dbReference type="PIRNR" id="PIRNR000083"/>
    </source>
</evidence>
<dbReference type="Pfam" id="PF01383">
    <property type="entry name" value="CpcD"/>
    <property type="match status" value="1"/>
</dbReference>
<keyword evidence="4" id="KW-0042">Antenna complex</keyword>
<comment type="function">
    <text evidence="8 9">Rod linker protein, associated with allophycocyanin. Linker polypeptides determine the state of aggregation and the location of the disk-shaped phycobiliprotein units within the phycobilisome and modulate their spectroscopic properties in order to mediate a directed and optimal energy transfer.</text>
</comment>
<dbReference type="STRING" id="1479485.DA73_0228945"/>
<comment type="similarity">
    <text evidence="1 9">Belongs to the phycobilisome linker protein family.</text>
</comment>
<comment type="subcellular location">
    <subcellularLocation>
        <location evidence="9">Cellular thylakoid membrane</location>
        <topology evidence="9">Peripheral membrane protein</topology>
        <orientation evidence="9">Cytoplasmic side</orientation>
    </subcellularLocation>
    <text evidence="9">This protein occurs in the rod, it is associated with allophycocyanin.</text>
</comment>
<evidence type="ECO:0000256" key="1">
    <source>
        <dbReference type="ARBA" id="ARBA00005304"/>
    </source>
</evidence>
<dbReference type="RefSeq" id="WP_038079442.1">
    <property type="nucleotide sequence ID" value="NZ_JHEG04000002.1"/>
</dbReference>
<keyword evidence="7 9" id="KW-0472">Membrane</keyword>
<dbReference type="InterPro" id="IPR011134">
    <property type="entry name" value="Allophyco_linker"/>
</dbReference>
<evidence type="ECO:0000313" key="13">
    <source>
        <dbReference type="Proteomes" id="UP000029738"/>
    </source>
</evidence>
<dbReference type="EMBL" id="JHEG04000002">
    <property type="protein sequence ID" value="KAF3883919.1"/>
    <property type="molecule type" value="Genomic_DNA"/>
</dbReference>
<evidence type="ECO:0000259" key="10">
    <source>
        <dbReference type="PROSITE" id="PS51441"/>
    </source>
</evidence>
<comment type="caution">
    <text evidence="12">The sequence shown here is derived from an EMBL/GenBank/DDBJ whole genome shotgun (WGS) entry which is preliminary data.</text>
</comment>
<dbReference type="GO" id="GO:0031676">
    <property type="term" value="C:plasma membrane-derived thylakoid membrane"/>
    <property type="evidence" value="ECO:0007669"/>
    <property type="project" value="UniProtKB-SubCell"/>
</dbReference>
<evidence type="ECO:0000256" key="6">
    <source>
        <dbReference type="ARBA" id="ARBA00023078"/>
    </source>
</evidence>
<evidence type="ECO:0000256" key="8">
    <source>
        <dbReference type="ARBA" id="ARBA00025055"/>
    </source>
</evidence>
<evidence type="ECO:0000256" key="3">
    <source>
        <dbReference type="ARBA" id="ARBA00022531"/>
    </source>
</evidence>